<name>M3K740_CANMX</name>
<dbReference type="PANTHER" id="PTHR12459:SF15">
    <property type="entry name" value="TRANSMEMBRANE PROTEIN 135"/>
    <property type="match status" value="1"/>
</dbReference>
<dbReference type="HOGENOM" id="CLU_963101_0_0_1"/>
<dbReference type="AlphaFoldDB" id="M3K740"/>
<protein>
    <submittedName>
        <fullName evidence="1">Putative integral membrane protein, conserved</fullName>
    </submittedName>
</protein>
<dbReference type="EMBL" id="AOGT01000162">
    <property type="protein sequence ID" value="EMG50649.1"/>
    <property type="molecule type" value="Genomic_DNA"/>
</dbReference>
<evidence type="ECO:0000313" key="2">
    <source>
        <dbReference type="Proteomes" id="UP000011777"/>
    </source>
</evidence>
<proteinExistence type="predicted"/>
<keyword evidence="2" id="KW-1185">Reference proteome</keyword>
<dbReference type="Proteomes" id="UP000011777">
    <property type="component" value="Unassembled WGS sequence"/>
</dbReference>
<accession>M3K740</accession>
<dbReference type="InterPro" id="IPR026749">
    <property type="entry name" value="Tmem135"/>
</dbReference>
<dbReference type="eggNOG" id="ENOG502R1F4">
    <property type="taxonomic scope" value="Eukaryota"/>
</dbReference>
<sequence>MIHNHSVIYNNNNNLLRNLLKYHLKVSLRSAITPEEQRVLFNLLTRFIRTIRLLLKISINTFSKTFKLIFVQKSVISTFLFAYIYEVVPKLISRFFRRLFNLDFKNFGNEVARILQAPLSPERLPIFMTKLVATLNAFTPIYASILEPHVSPSQIPFMSSLLAAFTSSMLNFPSFQNKKLLKNDRYYTLDWTLILVTRAVDTIITSNFSNVFKTSTRSANMAGRFGDVFMFILSCFFIMDNWFYNPDKLTPDYRNWISQSGQIDEDVLVGLRKFKDGEMEYMSNSEVIL</sequence>
<organism evidence="1 2">
    <name type="scientific">Candida maltosa (strain Xu316)</name>
    <name type="common">Yeast</name>
    <dbReference type="NCBI Taxonomy" id="1245528"/>
    <lineage>
        <taxon>Eukaryota</taxon>
        <taxon>Fungi</taxon>
        <taxon>Dikarya</taxon>
        <taxon>Ascomycota</taxon>
        <taxon>Saccharomycotina</taxon>
        <taxon>Pichiomycetes</taxon>
        <taxon>Debaryomycetaceae</taxon>
        <taxon>Candida/Lodderomyces clade</taxon>
        <taxon>Candida</taxon>
    </lineage>
</organism>
<dbReference type="PANTHER" id="PTHR12459">
    <property type="entry name" value="TRANSMEMBRANE PROTEIN 135-RELATED"/>
    <property type="match status" value="1"/>
</dbReference>
<evidence type="ECO:0000313" key="1">
    <source>
        <dbReference type="EMBL" id="EMG50649.1"/>
    </source>
</evidence>
<comment type="caution">
    <text evidence="1">The sequence shown here is derived from an EMBL/GenBank/DDBJ whole genome shotgun (WGS) entry which is preliminary data.</text>
</comment>
<dbReference type="OrthoDB" id="4021778at2759"/>
<gene>
    <name evidence="1" type="ORF">G210_1847</name>
</gene>
<reference evidence="1 2" key="1">
    <citation type="submission" date="2013-02" db="EMBL/GenBank/DDBJ databases">
        <title>Genome sequence of Candida maltosa Xu316, a potential industrial strain for xylitol and ethanol production.</title>
        <authorList>
            <person name="Yu J."/>
            <person name="Wang Q."/>
            <person name="Geng X."/>
            <person name="Bao W."/>
            <person name="He P."/>
            <person name="Cai J."/>
        </authorList>
    </citation>
    <scope>NUCLEOTIDE SEQUENCE [LARGE SCALE GENOMIC DNA]</scope>
    <source>
        <strain evidence="2">Xu316</strain>
    </source>
</reference>